<dbReference type="Proteomes" id="UP001220256">
    <property type="component" value="Unassembled WGS sequence"/>
</dbReference>
<keyword evidence="2" id="KW-1185">Reference proteome</keyword>
<sequence length="69" mass="7716">MALSGAANVNVEMDYITHDSWSTDENSSMDAGWAEWEEKRIESKSATRTNNLVVSSFRSNEFAIILSQS</sequence>
<evidence type="ECO:0000313" key="1">
    <source>
        <dbReference type="EMBL" id="KAJ5282402.1"/>
    </source>
</evidence>
<protein>
    <submittedName>
        <fullName evidence="1">Uncharacterized protein</fullName>
    </submittedName>
</protein>
<comment type="caution">
    <text evidence="1">The sequence shown here is derived from an EMBL/GenBank/DDBJ whole genome shotgun (WGS) entry which is preliminary data.</text>
</comment>
<name>A0ABQ8WTP9_PENCH</name>
<evidence type="ECO:0000313" key="2">
    <source>
        <dbReference type="Proteomes" id="UP001220256"/>
    </source>
</evidence>
<dbReference type="EMBL" id="JAPVEB010000001">
    <property type="protein sequence ID" value="KAJ5282402.1"/>
    <property type="molecule type" value="Genomic_DNA"/>
</dbReference>
<organism evidence="1 2">
    <name type="scientific">Penicillium chrysogenum</name>
    <name type="common">Penicillium notatum</name>
    <dbReference type="NCBI Taxonomy" id="5076"/>
    <lineage>
        <taxon>Eukaryota</taxon>
        <taxon>Fungi</taxon>
        <taxon>Dikarya</taxon>
        <taxon>Ascomycota</taxon>
        <taxon>Pezizomycotina</taxon>
        <taxon>Eurotiomycetes</taxon>
        <taxon>Eurotiomycetidae</taxon>
        <taxon>Eurotiales</taxon>
        <taxon>Aspergillaceae</taxon>
        <taxon>Penicillium</taxon>
        <taxon>Penicillium chrysogenum species complex</taxon>
    </lineage>
</organism>
<gene>
    <name evidence="1" type="ORF">N7505_000382</name>
</gene>
<reference evidence="1 2" key="1">
    <citation type="journal article" date="2023" name="IMA Fungus">
        <title>Comparative genomic study of the Penicillium genus elucidates a diverse pangenome and 15 lateral gene transfer events.</title>
        <authorList>
            <person name="Petersen C."/>
            <person name="Sorensen T."/>
            <person name="Nielsen M.R."/>
            <person name="Sondergaard T.E."/>
            <person name="Sorensen J.L."/>
            <person name="Fitzpatrick D.A."/>
            <person name="Frisvad J.C."/>
            <person name="Nielsen K.L."/>
        </authorList>
    </citation>
    <scope>NUCLEOTIDE SEQUENCE [LARGE SCALE GENOMIC DNA]</scope>
    <source>
        <strain evidence="1 2">IBT 3361</strain>
    </source>
</reference>
<accession>A0ABQ8WTP9</accession>
<proteinExistence type="predicted"/>